<dbReference type="Proteomes" id="UP000789570">
    <property type="component" value="Unassembled WGS sequence"/>
</dbReference>
<organism evidence="1 2">
    <name type="scientific">Funneliformis caledonium</name>
    <dbReference type="NCBI Taxonomy" id="1117310"/>
    <lineage>
        <taxon>Eukaryota</taxon>
        <taxon>Fungi</taxon>
        <taxon>Fungi incertae sedis</taxon>
        <taxon>Mucoromycota</taxon>
        <taxon>Glomeromycotina</taxon>
        <taxon>Glomeromycetes</taxon>
        <taxon>Glomerales</taxon>
        <taxon>Glomeraceae</taxon>
        <taxon>Funneliformis</taxon>
    </lineage>
</organism>
<gene>
    <name evidence="1" type="ORF">FCALED_LOCUS1017</name>
</gene>
<dbReference type="AlphaFoldDB" id="A0A9N8VBW9"/>
<evidence type="ECO:0000313" key="1">
    <source>
        <dbReference type="EMBL" id="CAG8447706.1"/>
    </source>
</evidence>
<keyword evidence="2" id="KW-1185">Reference proteome</keyword>
<sequence length="170" mass="19885">MSRKERLLAFIYEVLTEVMKINSNSSEVILQDQPSMILQKLSQKVDKADSYAIYCYYEFGLAVINHLNELIEQGQKRTQNKLNTEVQRYLPTGTSLAVTKDKIKKARKMVDIFSPIGPFRIHYVHSFSVDQLSYFKKDDINFIKQNYQTLRRYEYAKHLESVESTSSRGI</sequence>
<reference evidence="1" key="1">
    <citation type="submission" date="2021-06" db="EMBL/GenBank/DDBJ databases">
        <authorList>
            <person name="Kallberg Y."/>
            <person name="Tangrot J."/>
            <person name="Rosling A."/>
        </authorList>
    </citation>
    <scope>NUCLEOTIDE SEQUENCE</scope>
    <source>
        <strain evidence="1">UK204</strain>
    </source>
</reference>
<comment type="caution">
    <text evidence="1">The sequence shown here is derived from an EMBL/GenBank/DDBJ whole genome shotgun (WGS) entry which is preliminary data.</text>
</comment>
<dbReference type="OrthoDB" id="2406181at2759"/>
<accession>A0A9N8VBW9</accession>
<protein>
    <submittedName>
        <fullName evidence="1">17772_t:CDS:1</fullName>
    </submittedName>
</protein>
<name>A0A9N8VBW9_9GLOM</name>
<dbReference type="EMBL" id="CAJVPQ010000118">
    <property type="protein sequence ID" value="CAG8447706.1"/>
    <property type="molecule type" value="Genomic_DNA"/>
</dbReference>
<proteinExistence type="predicted"/>
<evidence type="ECO:0000313" key="2">
    <source>
        <dbReference type="Proteomes" id="UP000789570"/>
    </source>
</evidence>